<feature type="domain" description="Ig-like" evidence="1">
    <location>
        <begin position="58"/>
        <end position="143"/>
    </location>
</feature>
<dbReference type="PRINTS" id="PR01474">
    <property type="entry name" value="VCAM1"/>
</dbReference>
<dbReference type="PANTHER" id="PTHR46013">
    <property type="entry name" value="VASCULAR CELL ADHESION MOLECULE 1"/>
    <property type="match status" value="1"/>
</dbReference>
<dbReference type="InterPro" id="IPR036179">
    <property type="entry name" value="Ig-like_dom_sf"/>
</dbReference>
<reference evidence="2" key="3">
    <citation type="submission" date="2025-09" db="UniProtKB">
        <authorList>
            <consortium name="Ensembl"/>
        </authorList>
    </citation>
    <scope>IDENTIFICATION</scope>
</reference>
<dbReference type="PROSITE" id="PS50835">
    <property type="entry name" value="IG_LIKE"/>
    <property type="match status" value="1"/>
</dbReference>
<dbReference type="AlphaFoldDB" id="A0A665U557"/>
<dbReference type="Ensembl" id="ENSENLT00000014844.1">
    <property type="protein sequence ID" value="ENSENLP00000014259.1"/>
    <property type="gene ID" value="ENSENLG00000006721.1"/>
</dbReference>
<sequence>MSESYKVSKSLQNVSLVLHHRVEEDQLVLTCRAELLGDDRQVWRSRNTKIPLEVHYAPRGTSISVSPGEEVVEGQTVTITCHSDGAPPTTLMLRKEGVELQRTDPTSSSLSYSLSSALLEDSANYQCEAKNQYGSGLVSRSIRVRAPPRNTTVYVLPSTVVQEGQNVTICCQTKTDQWDRALFPQLQLPVGQRHIPRLWTLPGQRHQRPWIPGQSLQHKCQRSVSPAWNQHLMLERLSVCFL</sequence>
<evidence type="ECO:0000313" key="3">
    <source>
        <dbReference type="Proteomes" id="UP000472264"/>
    </source>
</evidence>
<dbReference type="SUPFAM" id="SSF48726">
    <property type="entry name" value="Immunoglobulin"/>
    <property type="match status" value="1"/>
</dbReference>
<dbReference type="SMART" id="SM00408">
    <property type="entry name" value="IGc2"/>
    <property type="match status" value="1"/>
</dbReference>
<dbReference type="InParanoid" id="A0A665U557"/>
<name>A0A665U557_ECHNA</name>
<dbReference type="Gene3D" id="2.60.40.10">
    <property type="entry name" value="Immunoglobulins"/>
    <property type="match status" value="1"/>
</dbReference>
<dbReference type="InterPro" id="IPR003598">
    <property type="entry name" value="Ig_sub2"/>
</dbReference>
<dbReference type="InterPro" id="IPR003989">
    <property type="entry name" value="VCAM-1"/>
</dbReference>
<dbReference type="GO" id="GO:0098609">
    <property type="term" value="P:cell-cell adhesion"/>
    <property type="evidence" value="ECO:0007669"/>
    <property type="project" value="InterPro"/>
</dbReference>
<dbReference type="InterPro" id="IPR007110">
    <property type="entry name" value="Ig-like_dom"/>
</dbReference>
<dbReference type="InterPro" id="IPR003599">
    <property type="entry name" value="Ig_sub"/>
</dbReference>
<proteinExistence type="predicted"/>
<reference evidence="2" key="1">
    <citation type="submission" date="2021-04" db="EMBL/GenBank/DDBJ databases">
        <authorList>
            <consortium name="Wellcome Sanger Institute Data Sharing"/>
        </authorList>
    </citation>
    <scope>NUCLEOTIDE SEQUENCE [LARGE SCALE GENOMIC DNA]</scope>
</reference>
<reference evidence="2" key="2">
    <citation type="submission" date="2025-08" db="UniProtKB">
        <authorList>
            <consortium name="Ensembl"/>
        </authorList>
    </citation>
    <scope>IDENTIFICATION</scope>
</reference>
<dbReference type="PANTHER" id="PTHR46013:SF1">
    <property type="entry name" value="IG-LIKE DOMAIN-CONTAINING PROTEIN"/>
    <property type="match status" value="1"/>
</dbReference>
<dbReference type="Pfam" id="PF13895">
    <property type="entry name" value="Ig_2"/>
    <property type="match status" value="1"/>
</dbReference>
<protein>
    <recommendedName>
        <fullName evidence="1">Ig-like domain-containing protein</fullName>
    </recommendedName>
</protein>
<evidence type="ECO:0000259" key="1">
    <source>
        <dbReference type="PROSITE" id="PS50835"/>
    </source>
</evidence>
<dbReference type="OMA" id="CCQTITI"/>
<dbReference type="GO" id="GO:0016020">
    <property type="term" value="C:membrane"/>
    <property type="evidence" value="ECO:0007669"/>
    <property type="project" value="InterPro"/>
</dbReference>
<keyword evidence="3" id="KW-1185">Reference proteome</keyword>
<dbReference type="InterPro" id="IPR013783">
    <property type="entry name" value="Ig-like_fold"/>
</dbReference>
<organism evidence="2 3">
    <name type="scientific">Echeneis naucrates</name>
    <name type="common">Live sharksucker</name>
    <dbReference type="NCBI Taxonomy" id="173247"/>
    <lineage>
        <taxon>Eukaryota</taxon>
        <taxon>Metazoa</taxon>
        <taxon>Chordata</taxon>
        <taxon>Craniata</taxon>
        <taxon>Vertebrata</taxon>
        <taxon>Euteleostomi</taxon>
        <taxon>Actinopterygii</taxon>
        <taxon>Neopterygii</taxon>
        <taxon>Teleostei</taxon>
        <taxon>Neoteleostei</taxon>
        <taxon>Acanthomorphata</taxon>
        <taxon>Carangaria</taxon>
        <taxon>Carangiformes</taxon>
        <taxon>Echeneidae</taxon>
        <taxon>Echeneis</taxon>
    </lineage>
</organism>
<evidence type="ECO:0000313" key="2">
    <source>
        <dbReference type="Ensembl" id="ENSENLP00000014259.1"/>
    </source>
</evidence>
<dbReference type="Proteomes" id="UP000472264">
    <property type="component" value="Chromosome 4"/>
</dbReference>
<dbReference type="SMART" id="SM00409">
    <property type="entry name" value="IG"/>
    <property type="match status" value="1"/>
</dbReference>
<accession>A0A665U557</accession>